<dbReference type="InterPro" id="IPR036354">
    <property type="entry name" value="Prot_inh_pot1_sf"/>
</dbReference>
<comment type="caution">
    <text evidence="4">The sequence shown here is derived from an EMBL/GenBank/DDBJ whole genome shotgun (WGS) entry which is preliminary data.</text>
</comment>
<evidence type="ECO:0000313" key="4">
    <source>
        <dbReference type="EMBL" id="MBH0113055.1"/>
    </source>
</evidence>
<name>A0A931HBN6_9SPHN</name>
<dbReference type="Proteomes" id="UP000617634">
    <property type="component" value="Unassembled WGS sequence"/>
</dbReference>
<reference evidence="4" key="1">
    <citation type="submission" date="2020-11" db="EMBL/GenBank/DDBJ databases">
        <title>Novosphingobium aureum sp. nov., a marine bacterium isolated from sediment of a salt flat.</title>
        <authorList>
            <person name="Yoo Y."/>
            <person name="Kim J.-J."/>
        </authorList>
    </citation>
    <scope>NUCLEOTIDE SEQUENCE</scope>
    <source>
        <strain evidence="4">YJ-S2-02</strain>
    </source>
</reference>
<evidence type="ECO:0000256" key="2">
    <source>
        <dbReference type="ARBA" id="ARBA00022900"/>
    </source>
</evidence>
<proteinExistence type="predicted"/>
<feature type="signal peptide" evidence="3">
    <location>
        <begin position="1"/>
        <end position="27"/>
    </location>
</feature>
<evidence type="ECO:0000256" key="3">
    <source>
        <dbReference type="SAM" id="SignalP"/>
    </source>
</evidence>
<dbReference type="Pfam" id="PF11720">
    <property type="entry name" value="Inhibitor_I78"/>
    <property type="match status" value="1"/>
</dbReference>
<accession>A0A931HBN6</accession>
<protein>
    <recommendedName>
        <fullName evidence="6">Peptidase inhibitor I78 family protein</fullName>
    </recommendedName>
</protein>
<dbReference type="PANTHER" id="PTHR39600">
    <property type="entry name" value="PEPTIDASE INHIBITOR I78 FAMILY PROTEIN"/>
    <property type="match status" value="1"/>
</dbReference>
<sequence length="118" mass="12542">MNRLSTTGLRASARMALLLTGAACALAGCTTTATGETVAQGPAMPENPSMEPVCGDQMLGSYIGRKADEAMMTRLRDWRGDKAIRVLAPGSVATMDYRPDRLNVMVDKDNIVTGFKCG</sequence>
<dbReference type="GO" id="GO:0004867">
    <property type="term" value="F:serine-type endopeptidase inhibitor activity"/>
    <property type="evidence" value="ECO:0007669"/>
    <property type="project" value="UniProtKB-KW"/>
</dbReference>
<keyword evidence="3" id="KW-0732">Signal</keyword>
<dbReference type="Gene3D" id="3.30.10.10">
    <property type="entry name" value="Trypsin Inhibitor V, subunit A"/>
    <property type="match status" value="1"/>
</dbReference>
<dbReference type="EMBL" id="JADZGI010000001">
    <property type="protein sequence ID" value="MBH0113055.1"/>
    <property type="molecule type" value="Genomic_DNA"/>
</dbReference>
<keyword evidence="2" id="KW-0722">Serine protease inhibitor</keyword>
<keyword evidence="1" id="KW-0646">Protease inhibitor</keyword>
<dbReference type="PROSITE" id="PS51257">
    <property type="entry name" value="PROKAR_LIPOPROTEIN"/>
    <property type="match status" value="1"/>
</dbReference>
<keyword evidence="5" id="KW-1185">Reference proteome</keyword>
<dbReference type="SUPFAM" id="SSF54654">
    <property type="entry name" value="CI-2 family of serine protease inhibitors"/>
    <property type="match status" value="1"/>
</dbReference>
<dbReference type="AlphaFoldDB" id="A0A931HBN6"/>
<evidence type="ECO:0008006" key="6">
    <source>
        <dbReference type="Google" id="ProtNLM"/>
    </source>
</evidence>
<evidence type="ECO:0000313" key="5">
    <source>
        <dbReference type="Proteomes" id="UP000617634"/>
    </source>
</evidence>
<evidence type="ECO:0000256" key="1">
    <source>
        <dbReference type="ARBA" id="ARBA00022690"/>
    </source>
</evidence>
<dbReference type="InterPro" id="IPR021719">
    <property type="entry name" value="Prot_inh_I78"/>
</dbReference>
<organism evidence="4 5">
    <name type="scientific">Novosphingobium aureum</name>
    <dbReference type="NCBI Taxonomy" id="2792964"/>
    <lineage>
        <taxon>Bacteria</taxon>
        <taxon>Pseudomonadati</taxon>
        <taxon>Pseudomonadota</taxon>
        <taxon>Alphaproteobacteria</taxon>
        <taxon>Sphingomonadales</taxon>
        <taxon>Sphingomonadaceae</taxon>
        <taxon>Novosphingobium</taxon>
    </lineage>
</organism>
<dbReference type="RefSeq" id="WP_197163013.1">
    <property type="nucleotide sequence ID" value="NZ_JADZGI010000001.1"/>
</dbReference>
<gene>
    <name evidence="4" type="ORF">I5E68_08860</name>
</gene>
<dbReference type="PANTHER" id="PTHR39600:SF1">
    <property type="entry name" value="PEPTIDASE INHIBITOR I78 FAMILY PROTEIN"/>
    <property type="match status" value="1"/>
</dbReference>
<feature type="chain" id="PRO_5037166168" description="Peptidase inhibitor I78 family protein" evidence="3">
    <location>
        <begin position="28"/>
        <end position="118"/>
    </location>
</feature>